<organism evidence="6 7">
    <name type="scientific">Ceratopteris richardii</name>
    <name type="common">Triangle waterfern</name>
    <dbReference type="NCBI Taxonomy" id="49495"/>
    <lineage>
        <taxon>Eukaryota</taxon>
        <taxon>Viridiplantae</taxon>
        <taxon>Streptophyta</taxon>
        <taxon>Embryophyta</taxon>
        <taxon>Tracheophyta</taxon>
        <taxon>Polypodiopsida</taxon>
        <taxon>Polypodiidae</taxon>
        <taxon>Polypodiales</taxon>
        <taxon>Pteridineae</taxon>
        <taxon>Pteridaceae</taxon>
        <taxon>Parkerioideae</taxon>
        <taxon>Ceratopteris</taxon>
    </lineage>
</organism>
<dbReference type="PANTHER" id="PTHR42909">
    <property type="entry name" value="ZGC:136858"/>
    <property type="match status" value="1"/>
</dbReference>
<dbReference type="GO" id="GO:0016798">
    <property type="term" value="F:hydrolase activity, acting on glycosyl bonds"/>
    <property type="evidence" value="ECO:0007669"/>
    <property type="project" value="UniProtKB-KW"/>
</dbReference>
<evidence type="ECO:0000313" key="6">
    <source>
        <dbReference type="EMBL" id="KAH7439257.1"/>
    </source>
</evidence>
<dbReference type="OMA" id="TAMEVEM"/>
<dbReference type="OrthoDB" id="198885at2759"/>
<evidence type="ECO:0000256" key="2">
    <source>
        <dbReference type="ARBA" id="ARBA00022801"/>
    </source>
</evidence>
<dbReference type="GO" id="GO:0046872">
    <property type="term" value="F:metal ion binding"/>
    <property type="evidence" value="ECO:0007669"/>
    <property type="project" value="UniProtKB-KW"/>
</dbReference>
<keyword evidence="1" id="KW-0479">Metal-binding</keyword>
<dbReference type="GO" id="GO:0004730">
    <property type="term" value="F:pseudouridylate synthase activity"/>
    <property type="evidence" value="ECO:0007669"/>
    <property type="project" value="InterPro"/>
</dbReference>
<evidence type="ECO:0000256" key="4">
    <source>
        <dbReference type="ARBA" id="ARBA00023239"/>
    </source>
</evidence>
<dbReference type="Proteomes" id="UP000825935">
    <property type="component" value="Chromosome 4"/>
</dbReference>
<evidence type="ECO:0000256" key="5">
    <source>
        <dbReference type="ARBA" id="ARBA00023295"/>
    </source>
</evidence>
<evidence type="ECO:0008006" key="8">
    <source>
        <dbReference type="Google" id="ProtNLM"/>
    </source>
</evidence>
<dbReference type="EMBL" id="CM035409">
    <property type="protein sequence ID" value="KAH7439257.1"/>
    <property type="molecule type" value="Genomic_DNA"/>
</dbReference>
<keyword evidence="4" id="KW-0456">Lyase</keyword>
<gene>
    <name evidence="6" type="ORF">KP509_04G052400</name>
</gene>
<dbReference type="SUPFAM" id="SSF110581">
    <property type="entry name" value="Indigoidine synthase A-like"/>
    <property type="match status" value="1"/>
</dbReference>
<dbReference type="Pfam" id="PF04227">
    <property type="entry name" value="Indigoidine_A"/>
    <property type="match status" value="1"/>
</dbReference>
<dbReference type="PANTHER" id="PTHR42909:SF1">
    <property type="entry name" value="CARBOHYDRATE KINASE PFKB DOMAIN-CONTAINING PROTEIN"/>
    <property type="match status" value="1"/>
</dbReference>
<keyword evidence="5" id="KW-0326">Glycosidase</keyword>
<name>A0A8T2USY5_CERRI</name>
<protein>
    <recommendedName>
        <fullName evidence="8">Pseudouridine-5'-phosphate glycosidase</fullName>
    </recommendedName>
</protein>
<dbReference type="AlphaFoldDB" id="A0A8T2USY5"/>
<reference evidence="6" key="1">
    <citation type="submission" date="2021-08" db="EMBL/GenBank/DDBJ databases">
        <title>WGS assembly of Ceratopteris richardii.</title>
        <authorList>
            <person name="Marchant D.B."/>
            <person name="Chen G."/>
            <person name="Jenkins J."/>
            <person name="Shu S."/>
            <person name="Leebens-Mack J."/>
            <person name="Grimwood J."/>
            <person name="Schmutz J."/>
            <person name="Soltis P."/>
            <person name="Soltis D."/>
            <person name="Chen Z.-H."/>
        </authorList>
    </citation>
    <scope>NUCLEOTIDE SEQUENCE</scope>
    <source>
        <strain evidence="6">Whitten #5841</strain>
        <tissue evidence="6">Leaf</tissue>
    </source>
</reference>
<evidence type="ECO:0000256" key="1">
    <source>
        <dbReference type="ARBA" id="ARBA00022723"/>
    </source>
</evidence>
<dbReference type="GO" id="GO:0005737">
    <property type="term" value="C:cytoplasm"/>
    <property type="evidence" value="ECO:0007669"/>
    <property type="project" value="TreeGrafter"/>
</dbReference>
<evidence type="ECO:0000256" key="3">
    <source>
        <dbReference type="ARBA" id="ARBA00023211"/>
    </source>
</evidence>
<dbReference type="InterPro" id="IPR007342">
    <property type="entry name" value="PsuG"/>
</dbReference>
<comment type="caution">
    <text evidence="6">The sequence shown here is derived from an EMBL/GenBank/DDBJ whole genome shotgun (WGS) entry which is preliminary data.</text>
</comment>
<keyword evidence="7" id="KW-1185">Reference proteome</keyword>
<evidence type="ECO:0000313" key="7">
    <source>
        <dbReference type="Proteomes" id="UP000825935"/>
    </source>
</evidence>
<proteinExistence type="predicted"/>
<dbReference type="InterPro" id="IPR022830">
    <property type="entry name" value="Indigdn_synthA-like"/>
</dbReference>
<accession>A0A8T2USY5</accession>
<keyword evidence="3" id="KW-0464">Manganese</keyword>
<sequence length="139" mass="15041">MGSQANLRLASIKDHLFPTSVPRSHGVAVLQTADRFGFKIEPKVRHAIYESSPIVALESTIITHGMPYPQNVQTAKEVESIIVGYGAVPATIAILKGVPCIGLSEDDLEELGRNGSSFTKTARRDISHVVGYSKSILNR</sequence>
<keyword evidence="2" id="KW-0378">Hydrolase</keyword>
<dbReference type="Gene3D" id="3.40.1790.10">
    <property type="entry name" value="Indigoidine synthase domain"/>
    <property type="match status" value="1"/>
</dbReference>